<feature type="region of interest" description="Disordered" evidence="5">
    <location>
        <begin position="634"/>
        <end position="659"/>
    </location>
</feature>
<dbReference type="GO" id="GO:0051539">
    <property type="term" value="F:4 iron, 4 sulfur cluster binding"/>
    <property type="evidence" value="ECO:0007669"/>
    <property type="project" value="UniProtKB-KW"/>
</dbReference>
<evidence type="ECO:0000313" key="7">
    <source>
        <dbReference type="EMBL" id="NNM74807.1"/>
    </source>
</evidence>
<reference evidence="7 8" key="1">
    <citation type="submission" date="2020-04" db="EMBL/GenBank/DDBJ databases">
        <title>Enterovirga sp. isolate from soil.</title>
        <authorList>
            <person name="Chea S."/>
            <person name="Kim D.-U."/>
        </authorList>
    </citation>
    <scope>NUCLEOTIDE SEQUENCE [LARGE SCALE GENOMIC DNA]</scope>
    <source>
        <strain evidence="7 8">DB1703</strain>
    </source>
</reference>
<dbReference type="Proteomes" id="UP000564885">
    <property type="component" value="Unassembled WGS sequence"/>
</dbReference>
<dbReference type="InterPro" id="IPR017900">
    <property type="entry name" value="4Fe4S_Fe_S_CS"/>
</dbReference>
<evidence type="ECO:0000259" key="6">
    <source>
        <dbReference type="PROSITE" id="PS51379"/>
    </source>
</evidence>
<evidence type="ECO:0000256" key="2">
    <source>
        <dbReference type="ARBA" id="ARBA00022723"/>
    </source>
</evidence>
<proteinExistence type="predicted"/>
<protein>
    <submittedName>
        <fullName evidence="7">4Fe-4S binding protein</fullName>
    </submittedName>
</protein>
<feature type="domain" description="4Fe-4S ferredoxin-type" evidence="6">
    <location>
        <begin position="497"/>
        <end position="526"/>
    </location>
</feature>
<evidence type="ECO:0000256" key="1">
    <source>
        <dbReference type="ARBA" id="ARBA00022485"/>
    </source>
</evidence>
<gene>
    <name evidence="7" type="ORF">HJG44_20820</name>
</gene>
<dbReference type="Pfam" id="PF13187">
    <property type="entry name" value="Fer4_9"/>
    <property type="match status" value="1"/>
</dbReference>
<keyword evidence="8" id="KW-1185">Reference proteome</keyword>
<dbReference type="GO" id="GO:0046872">
    <property type="term" value="F:metal ion binding"/>
    <property type="evidence" value="ECO:0007669"/>
    <property type="project" value="UniProtKB-KW"/>
</dbReference>
<dbReference type="PANTHER" id="PTHR43687">
    <property type="entry name" value="ADENYLYLSULFATE REDUCTASE, BETA SUBUNIT"/>
    <property type="match status" value="1"/>
</dbReference>
<evidence type="ECO:0000256" key="4">
    <source>
        <dbReference type="ARBA" id="ARBA00023014"/>
    </source>
</evidence>
<evidence type="ECO:0000313" key="8">
    <source>
        <dbReference type="Proteomes" id="UP000564885"/>
    </source>
</evidence>
<dbReference type="EMBL" id="JABEPP010000006">
    <property type="protein sequence ID" value="NNM74807.1"/>
    <property type="molecule type" value="Genomic_DNA"/>
</dbReference>
<dbReference type="Gene3D" id="3.30.70.20">
    <property type="match status" value="2"/>
</dbReference>
<dbReference type="PROSITE" id="PS00198">
    <property type="entry name" value="4FE4S_FER_1"/>
    <property type="match status" value="2"/>
</dbReference>
<dbReference type="PROSITE" id="PS51379">
    <property type="entry name" value="4FE4S_FER_2"/>
    <property type="match status" value="3"/>
</dbReference>
<dbReference type="InterPro" id="IPR017896">
    <property type="entry name" value="4Fe4S_Fe-S-bd"/>
</dbReference>
<sequence length="659" mass="69393">MPLDARAIGAACGGRLQEADQLCGRELDRFRSALSTGAPITVSCTQQAPLFAEIADEFAAADRISFANIRETAGWSRDARDAGPKMAALLAAAAEPMPAISTVSFVSQGVALVYGCDEVAIEAARRLAPHLDITVLLTKPADVAPPRTTEFPVLKGTIAAAKGHLGAFELRIDDYALPSPSSRGALVFGPPRDGATSACDLVVDLSGGLPLFPAHEVRSGYLRADPRDPASVERAVMEASHLVGEFDKPRFIDFKAALCAHSRSRITGCTRCLDICPTGAIAPAGDHVAIDPFVCAGCGGCAASCPTGAASYALPRVDALVRRLRTLIQAYRAAGGRDPVVLFHDGDHGEPLIDALARFGDGLPANVLPVRVNEVTQIGPETLAALFAYGAAGARLLVRNRPKHDLAATLRVVDLANTVLAALGYGTAPVSIVATDDPDELRSLLDTAPLGRPSEKPASFLLAGEKRGVLELAFRELHRAAPEPVDVVPLAAGAPFGGLSFEVENCTLCLSCVGACPTAALSDNPERPMLAFDETLCVQCGLCAATCPEDVIALKPQLDFAAWGAGKRVVKEEEPFHCTVCAKPFGTRSAIERVIQKLSGSHWMFAGPEGEARIRVLTMCEDCRVEAAVNANLDPHEHDTRRPRTTDDYLAARTGPGTA</sequence>
<evidence type="ECO:0000256" key="3">
    <source>
        <dbReference type="ARBA" id="ARBA00023004"/>
    </source>
</evidence>
<keyword evidence="3" id="KW-0408">Iron</keyword>
<feature type="domain" description="4Fe-4S ferredoxin-type" evidence="6">
    <location>
        <begin position="528"/>
        <end position="557"/>
    </location>
</feature>
<name>A0A849IFS0_9HYPH</name>
<keyword evidence="2" id="KW-0479">Metal-binding</keyword>
<dbReference type="SUPFAM" id="SSF54862">
    <property type="entry name" value="4Fe-4S ferredoxins"/>
    <property type="match status" value="1"/>
</dbReference>
<feature type="domain" description="4Fe-4S ferredoxin-type" evidence="6">
    <location>
        <begin position="286"/>
        <end position="315"/>
    </location>
</feature>
<dbReference type="AlphaFoldDB" id="A0A849IFS0"/>
<evidence type="ECO:0000256" key="5">
    <source>
        <dbReference type="SAM" id="MobiDB-lite"/>
    </source>
</evidence>
<dbReference type="Pfam" id="PF12838">
    <property type="entry name" value="Fer4_7"/>
    <property type="match status" value="1"/>
</dbReference>
<accession>A0A849IFS0</accession>
<dbReference type="RefSeq" id="WP_171220399.1">
    <property type="nucleotide sequence ID" value="NZ_JABEPP010000006.1"/>
</dbReference>
<comment type="caution">
    <text evidence="7">The sequence shown here is derived from an EMBL/GenBank/DDBJ whole genome shotgun (WGS) entry which is preliminary data.</text>
</comment>
<dbReference type="PANTHER" id="PTHR43687:SF4">
    <property type="entry name" value="BLR5484 PROTEIN"/>
    <property type="match status" value="1"/>
</dbReference>
<feature type="compositionally biased region" description="Basic and acidic residues" evidence="5">
    <location>
        <begin position="634"/>
        <end position="647"/>
    </location>
</feature>
<keyword evidence="1" id="KW-0004">4Fe-4S</keyword>
<organism evidence="7 8">
    <name type="scientific">Enterovirga aerilata</name>
    <dbReference type="NCBI Taxonomy" id="2730920"/>
    <lineage>
        <taxon>Bacteria</taxon>
        <taxon>Pseudomonadati</taxon>
        <taxon>Pseudomonadota</taxon>
        <taxon>Alphaproteobacteria</taxon>
        <taxon>Hyphomicrobiales</taxon>
        <taxon>Methylobacteriaceae</taxon>
        <taxon>Enterovirga</taxon>
    </lineage>
</organism>
<keyword evidence="4" id="KW-0411">Iron-sulfur</keyword>
<dbReference type="InterPro" id="IPR050572">
    <property type="entry name" value="Fe-S_Ferredoxin"/>
</dbReference>